<evidence type="ECO:0000256" key="2">
    <source>
        <dbReference type="ARBA" id="ARBA00023157"/>
    </source>
</evidence>
<dbReference type="PANTHER" id="PTHR32444:SF198">
    <property type="entry name" value="BULB-TYPE LECTIN DOMAIN-CONTAINING PROTEIN"/>
    <property type="match status" value="1"/>
</dbReference>
<reference evidence="3 4" key="1">
    <citation type="journal article" date="2014" name="Science">
        <title>Plant genetics. Early allopolyploid evolution in the post-Neolithic Brassica napus oilseed genome.</title>
        <authorList>
            <person name="Chalhoub B."/>
            <person name="Denoeud F."/>
            <person name="Liu S."/>
            <person name="Parkin I.A."/>
            <person name="Tang H."/>
            <person name="Wang X."/>
            <person name="Chiquet J."/>
            <person name="Belcram H."/>
            <person name="Tong C."/>
            <person name="Samans B."/>
            <person name="Correa M."/>
            <person name="Da Silva C."/>
            <person name="Just J."/>
            <person name="Falentin C."/>
            <person name="Koh C.S."/>
            <person name="Le Clainche I."/>
            <person name="Bernard M."/>
            <person name="Bento P."/>
            <person name="Noel B."/>
            <person name="Labadie K."/>
            <person name="Alberti A."/>
            <person name="Charles M."/>
            <person name="Arnaud D."/>
            <person name="Guo H."/>
            <person name="Daviaud C."/>
            <person name="Alamery S."/>
            <person name="Jabbari K."/>
            <person name="Zhao M."/>
            <person name="Edger P.P."/>
            <person name="Chelaifa H."/>
            <person name="Tack D."/>
            <person name="Lassalle G."/>
            <person name="Mestiri I."/>
            <person name="Schnel N."/>
            <person name="Le Paslier M.C."/>
            <person name="Fan G."/>
            <person name="Renault V."/>
            <person name="Bayer P.E."/>
            <person name="Golicz A.A."/>
            <person name="Manoli S."/>
            <person name="Lee T.H."/>
            <person name="Thi V.H."/>
            <person name="Chalabi S."/>
            <person name="Hu Q."/>
            <person name="Fan C."/>
            <person name="Tollenaere R."/>
            <person name="Lu Y."/>
            <person name="Battail C."/>
            <person name="Shen J."/>
            <person name="Sidebottom C.H."/>
            <person name="Wang X."/>
            <person name="Canaguier A."/>
            <person name="Chauveau A."/>
            <person name="Berard A."/>
            <person name="Deniot G."/>
            <person name="Guan M."/>
            <person name="Liu Z."/>
            <person name="Sun F."/>
            <person name="Lim Y.P."/>
            <person name="Lyons E."/>
            <person name="Town C.D."/>
            <person name="Bancroft I."/>
            <person name="Wang X."/>
            <person name="Meng J."/>
            <person name="Ma J."/>
            <person name="Pires J.C."/>
            <person name="King G.J."/>
            <person name="Brunel D."/>
            <person name="Delourme R."/>
            <person name="Renard M."/>
            <person name="Aury J.M."/>
            <person name="Adams K.L."/>
            <person name="Batley J."/>
            <person name="Snowdon R.J."/>
            <person name="Tost J."/>
            <person name="Edwards D."/>
            <person name="Zhou Y."/>
            <person name="Hua W."/>
            <person name="Sharpe A.G."/>
            <person name="Paterson A.H."/>
            <person name="Guan C."/>
            <person name="Wincker P."/>
        </authorList>
    </citation>
    <scope>NUCLEOTIDE SEQUENCE [LARGE SCALE GENOMIC DNA]</scope>
    <source>
        <strain evidence="4">cv. Darmor-bzh</strain>
    </source>
</reference>
<accession>A0A078FN75</accession>
<dbReference type="Gene3D" id="2.90.10.10">
    <property type="entry name" value="Bulb-type lectin domain"/>
    <property type="match status" value="1"/>
</dbReference>
<dbReference type="EMBL" id="LK032042">
    <property type="protein sequence ID" value="CDY14347.1"/>
    <property type="molecule type" value="Genomic_DNA"/>
</dbReference>
<evidence type="ECO:0000313" key="3">
    <source>
        <dbReference type="EMBL" id="CDY14347.1"/>
    </source>
</evidence>
<organism evidence="3 4">
    <name type="scientific">Brassica napus</name>
    <name type="common">Rape</name>
    <dbReference type="NCBI Taxonomy" id="3708"/>
    <lineage>
        <taxon>Eukaryota</taxon>
        <taxon>Viridiplantae</taxon>
        <taxon>Streptophyta</taxon>
        <taxon>Embryophyta</taxon>
        <taxon>Tracheophyta</taxon>
        <taxon>Spermatophyta</taxon>
        <taxon>Magnoliopsida</taxon>
        <taxon>eudicotyledons</taxon>
        <taxon>Gunneridae</taxon>
        <taxon>Pentapetalae</taxon>
        <taxon>rosids</taxon>
        <taxon>malvids</taxon>
        <taxon>Brassicales</taxon>
        <taxon>Brassicaceae</taxon>
        <taxon>Brassiceae</taxon>
        <taxon>Brassica</taxon>
    </lineage>
</organism>
<dbReference type="PANTHER" id="PTHR32444">
    <property type="entry name" value="BULB-TYPE LECTIN DOMAIN-CONTAINING PROTEIN"/>
    <property type="match status" value="1"/>
</dbReference>
<dbReference type="AlphaFoldDB" id="A0A078FN75"/>
<proteinExistence type="predicted"/>
<sequence>MVLLLSTRRRFVIVLLLATLSCFSVRLCFGQDRITFTSPINDTDSLLSKSGVFRFGFFTPVNSTTRIRYVGIWYDKIPKQTVVWVANKDTPINETTLPVLFPSLKMETSWLPMVETAFYGRPTSQYHQWLQMLLGFS</sequence>
<keyword evidence="4" id="KW-1185">Reference proteome</keyword>
<protein>
    <submittedName>
        <fullName evidence="3">BnaA10g07080D protein</fullName>
    </submittedName>
</protein>
<keyword evidence="1" id="KW-0732">Signal</keyword>
<dbReference type="STRING" id="3708.A0A078FN75"/>
<evidence type="ECO:0000313" key="4">
    <source>
        <dbReference type="Proteomes" id="UP000028999"/>
    </source>
</evidence>
<gene>
    <name evidence="3" type="primary">BnaA10g07080D</name>
    <name evidence="3" type="ORF">GSBRNA2T00078965001</name>
</gene>
<keyword evidence="2" id="KW-1015">Disulfide bond</keyword>
<dbReference type="InterPro" id="IPR036426">
    <property type="entry name" value="Bulb-type_lectin_dom_sf"/>
</dbReference>
<evidence type="ECO:0000256" key="1">
    <source>
        <dbReference type="ARBA" id="ARBA00022729"/>
    </source>
</evidence>
<name>A0A078FN75_BRANA</name>
<dbReference type="PaxDb" id="3708-A0A078FN75"/>
<dbReference type="Proteomes" id="UP000028999">
    <property type="component" value="Unassembled WGS sequence"/>
</dbReference>
<dbReference type="Gramene" id="CDY14347">
    <property type="protein sequence ID" value="CDY14347"/>
    <property type="gene ID" value="GSBRNA2T00078965001"/>
</dbReference>